<dbReference type="Proteomes" id="UP000053676">
    <property type="component" value="Unassembled WGS sequence"/>
</dbReference>
<protein>
    <submittedName>
        <fullName evidence="2">Uncharacterized protein</fullName>
    </submittedName>
</protein>
<feature type="compositionally biased region" description="Basic and acidic residues" evidence="1">
    <location>
        <begin position="28"/>
        <end position="37"/>
    </location>
</feature>
<feature type="region of interest" description="Disordered" evidence="1">
    <location>
        <begin position="20"/>
        <end position="62"/>
    </location>
</feature>
<evidence type="ECO:0000313" key="3">
    <source>
        <dbReference type="Proteomes" id="UP000053676"/>
    </source>
</evidence>
<sequence>MERPPVIDQNEHFLMKLQQTKKRRKVKAGKEVARAFGERGGSQPLGRPHPAPTMSGKLAGRR</sequence>
<name>W2T9U6_NECAM</name>
<dbReference type="AlphaFoldDB" id="W2T9U6"/>
<organism evidence="2 3">
    <name type="scientific">Necator americanus</name>
    <name type="common">Human hookworm</name>
    <dbReference type="NCBI Taxonomy" id="51031"/>
    <lineage>
        <taxon>Eukaryota</taxon>
        <taxon>Metazoa</taxon>
        <taxon>Ecdysozoa</taxon>
        <taxon>Nematoda</taxon>
        <taxon>Chromadorea</taxon>
        <taxon>Rhabditida</taxon>
        <taxon>Rhabditina</taxon>
        <taxon>Rhabditomorpha</taxon>
        <taxon>Strongyloidea</taxon>
        <taxon>Ancylostomatidae</taxon>
        <taxon>Bunostominae</taxon>
        <taxon>Necator</taxon>
    </lineage>
</organism>
<keyword evidence="3" id="KW-1185">Reference proteome</keyword>
<evidence type="ECO:0000256" key="1">
    <source>
        <dbReference type="SAM" id="MobiDB-lite"/>
    </source>
</evidence>
<dbReference type="KEGG" id="nai:NECAME_10645"/>
<gene>
    <name evidence="2" type="ORF">NECAME_10645</name>
</gene>
<reference evidence="3" key="1">
    <citation type="journal article" date="2014" name="Nat. Genet.">
        <title>Genome of the human hookworm Necator americanus.</title>
        <authorList>
            <person name="Tang Y.T."/>
            <person name="Gao X."/>
            <person name="Rosa B.A."/>
            <person name="Abubucker S."/>
            <person name="Hallsworth-Pepin K."/>
            <person name="Martin J."/>
            <person name="Tyagi R."/>
            <person name="Heizer E."/>
            <person name="Zhang X."/>
            <person name="Bhonagiri-Palsikar V."/>
            <person name="Minx P."/>
            <person name="Warren W.C."/>
            <person name="Wang Q."/>
            <person name="Zhan B."/>
            <person name="Hotez P.J."/>
            <person name="Sternberg P.W."/>
            <person name="Dougall A."/>
            <person name="Gaze S.T."/>
            <person name="Mulvenna J."/>
            <person name="Sotillo J."/>
            <person name="Ranganathan S."/>
            <person name="Rabelo E.M."/>
            <person name="Wilson R.K."/>
            <person name="Felgner P.L."/>
            <person name="Bethony J."/>
            <person name="Hawdon J.M."/>
            <person name="Gasser R.B."/>
            <person name="Loukas A."/>
            <person name="Mitreva M."/>
        </authorList>
    </citation>
    <scope>NUCLEOTIDE SEQUENCE [LARGE SCALE GENOMIC DNA]</scope>
</reference>
<dbReference type="EMBL" id="KI660129">
    <property type="protein sequence ID" value="ETN77986.1"/>
    <property type="molecule type" value="Genomic_DNA"/>
</dbReference>
<accession>W2T9U6</accession>
<proteinExistence type="predicted"/>
<evidence type="ECO:0000313" key="2">
    <source>
        <dbReference type="EMBL" id="ETN77986.1"/>
    </source>
</evidence>